<dbReference type="InterPro" id="IPR046732">
    <property type="entry name" value="DUF6624"/>
</dbReference>
<protein>
    <submittedName>
        <fullName evidence="1">Uncharacterized protein</fullName>
    </submittedName>
</protein>
<dbReference type="AlphaFoldDB" id="A0A8J3ZWY6"/>
<dbReference type="EMBL" id="BOPH01000093">
    <property type="protein sequence ID" value="GIJ71884.1"/>
    <property type="molecule type" value="Genomic_DNA"/>
</dbReference>
<dbReference type="Proteomes" id="UP000635606">
    <property type="component" value="Unassembled WGS sequence"/>
</dbReference>
<evidence type="ECO:0000313" key="2">
    <source>
        <dbReference type="Proteomes" id="UP000635606"/>
    </source>
</evidence>
<sequence>MGEADLALAQQAMNSDDVAVQQAWRRLTATHADRLTGILDEHGWPAWGPEAAYAAWKIAQHADRQLDVQRRVLALIEDAAEPGVGAREIAMLRDRVLVNEGRDQIYGTQVAGVVDGKPVLWPCADPDGLAARRAGVGLPPPL</sequence>
<gene>
    <name evidence="1" type="ORF">Voc01_068010</name>
</gene>
<proteinExistence type="predicted"/>
<reference evidence="1" key="1">
    <citation type="submission" date="2021-01" db="EMBL/GenBank/DDBJ databases">
        <title>Whole genome shotgun sequence of Virgisporangium ochraceum NBRC 16418.</title>
        <authorList>
            <person name="Komaki H."/>
            <person name="Tamura T."/>
        </authorList>
    </citation>
    <scope>NUCLEOTIDE SEQUENCE</scope>
    <source>
        <strain evidence="1">NBRC 16418</strain>
    </source>
</reference>
<organism evidence="1 2">
    <name type="scientific">Virgisporangium ochraceum</name>
    <dbReference type="NCBI Taxonomy" id="65505"/>
    <lineage>
        <taxon>Bacteria</taxon>
        <taxon>Bacillati</taxon>
        <taxon>Actinomycetota</taxon>
        <taxon>Actinomycetes</taxon>
        <taxon>Micromonosporales</taxon>
        <taxon>Micromonosporaceae</taxon>
        <taxon>Virgisporangium</taxon>
    </lineage>
</organism>
<dbReference type="Pfam" id="PF20329">
    <property type="entry name" value="DUF6624"/>
    <property type="match status" value="1"/>
</dbReference>
<name>A0A8J3ZWY6_9ACTN</name>
<accession>A0A8J3ZWY6</accession>
<evidence type="ECO:0000313" key="1">
    <source>
        <dbReference type="EMBL" id="GIJ71884.1"/>
    </source>
</evidence>
<keyword evidence="2" id="KW-1185">Reference proteome</keyword>
<comment type="caution">
    <text evidence="1">The sequence shown here is derived from an EMBL/GenBank/DDBJ whole genome shotgun (WGS) entry which is preliminary data.</text>
</comment>